<evidence type="ECO:0000313" key="3">
    <source>
        <dbReference type="Proteomes" id="UP000325315"/>
    </source>
</evidence>
<dbReference type="EMBL" id="SMMG02000006">
    <property type="protein sequence ID" value="KAA3470407.1"/>
    <property type="molecule type" value="Genomic_DNA"/>
</dbReference>
<keyword evidence="2" id="KW-0548">Nucleotidyltransferase</keyword>
<name>A0A5B6VMW8_9ROSI</name>
<organism evidence="2 3">
    <name type="scientific">Gossypium australe</name>
    <dbReference type="NCBI Taxonomy" id="47621"/>
    <lineage>
        <taxon>Eukaryota</taxon>
        <taxon>Viridiplantae</taxon>
        <taxon>Streptophyta</taxon>
        <taxon>Embryophyta</taxon>
        <taxon>Tracheophyta</taxon>
        <taxon>Spermatophyta</taxon>
        <taxon>Magnoliopsida</taxon>
        <taxon>eudicotyledons</taxon>
        <taxon>Gunneridae</taxon>
        <taxon>Pentapetalae</taxon>
        <taxon>rosids</taxon>
        <taxon>malvids</taxon>
        <taxon>Malvales</taxon>
        <taxon>Malvaceae</taxon>
        <taxon>Malvoideae</taxon>
        <taxon>Gossypium</taxon>
    </lineage>
</organism>
<dbReference type="Proteomes" id="UP000325315">
    <property type="component" value="Unassembled WGS sequence"/>
</dbReference>
<gene>
    <name evidence="2" type="ORF">EPI10_016119</name>
</gene>
<evidence type="ECO:0000313" key="2">
    <source>
        <dbReference type="EMBL" id="KAA3470407.1"/>
    </source>
</evidence>
<dbReference type="AlphaFoldDB" id="A0A5B6VMW8"/>
<dbReference type="PANTHER" id="PTHR33067:SF31">
    <property type="entry name" value="RNA-DIRECTED DNA POLYMERASE"/>
    <property type="match status" value="1"/>
</dbReference>
<proteinExistence type="predicted"/>
<comment type="caution">
    <text evidence="2">The sequence shown here is derived from an EMBL/GenBank/DDBJ whole genome shotgun (WGS) entry which is preliminary data.</text>
</comment>
<keyword evidence="2" id="KW-0695">RNA-directed DNA polymerase</keyword>
<reference evidence="3" key="1">
    <citation type="journal article" date="2019" name="Plant Biotechnol. J.">
        <title>Genome sequencing of the Australian wild diploid species Gossypium australe highlights disease resistance and delayed gland morphogenesis.</title>
        <authorList>
            <person name="Cai Y."/>
            <person name="Cai X."/>
            <person name="Wang Q."/>
            <person name="Wang P."/>
            <person name="Zhang Y."/>
            <person name="Cai C."/>
            <person name="Xu Y."/>
            <person name="Wang K."/>
            <person name="Zhou Z."/>
            <person name="Wang C."/>
            <person name="Geng S."/>
            <person name="Li B."/>
            <person name="Dong Q."/>
            <person name="Hou Y."/>
            <person name="Wang H."/>
            <person name="Ai P."/>
            <person name="Liu Z."/>
            <person name="Yi F."/>
            <person name="Sun M."/>
            <person name="An G."/>
            <person name="Cheng J."/>
            <person name="Zhang Y."/>
            <person name="Shi Q."/>
            <person name="Xie Y."/>
            <person name="Shi X."/>
            <person name="Chang Y."/>
            <person name="Huang F."/>
            <person name="Chen Y."/>
            <person name="Hong S."/>
            <person name="Mi L."/>
            <person name="Sun Q."/>
            <person name="Zhang L."/>
            <person name="Zhou B."/>
            <person name="Peng R."/>
            <person name="Zhang X."/>
            <person name="Liu F."/>
        </authorList>
    </citation>
    <scope>NUCLEOTIDE SEQUENCE [LARGE SCALE GENOMIC DNA]</scope>
    <source>
        <strain evidence="3">cv. PA1801</strain>
    </source>
</reference>
<dbReference type="Gene3D" id="2.40.70.10">
    <property type="entry name" value="Acid Proteases"/>
    <property type="match status" value="1"/>
</dbReference>
<feature type="coiled-coil region" evidence="1">
    <location>
        <begin position="5"/>
        <end position="73"/>
    </location>
</feature>
<accession>A0A5B6VMW8</accession>
<evidence type="ECO:0000256" key="1">
    <source>
        <dbReference type="SAM" id="Coils"/>
    </source>
</evidence>
<dbReference type="PANTHER" id="PTHR33067">
    <property type="entry name" value="RNA-DIRECTED DNA POLYMERASE-RELATED"/>
    <property type="match status" value="1"/>
</dbReference>
<keyword evidence="3" id="KW-1185">Reference proteome</keyword>
<dbReference type="InterPro" id="IPR021109">
    <property type="entry name" value="Peptidase_aspartic_dom_sf"/>
</dbReference>
<dbReference type="GO" id="GO:0003964">
    <property type="term" value="F:RNA-directed DNA polymerase activity"/>
    <property type="evidence" value="ECO:0007669"/>
    <property type="project" value="UniProtKB-KW"/>
</dbReference>
<sequence>MKSNIQQVKYKCAQTRDDMVELKEDMRNIEGKEHVNAIALRSGKTHVNPSKPMQKKDDKVDTVNEILNDLELEEQMEKVAELEIVQHSEHASKHIPPLSRDETEFVSFLNLFKSININLPILELIDKISKYAKYLKEHKKLKKCEQINIDASYCAIIARKIPPNPQRLGELKNTSITLQLVDRSLERPKGVIEYVLVKVRGFILPIDFVVLDFEEDQDIPILLGRPFFATSRSTIDLKKNELIMKIDGEIKVFKCCHDSQNEELRN</sequence>
<protein>
    <submittedName>
        <fullName evidence="2">Reverse transcriptase</fullName>
    </submittedName>
</protein>
<dbReference type="OrthoDB" id="781949at2759"/>
<keyword evidence="2" id="KW-0808">Transferase</keyword>
<keyword evidence="1" id="KW-0175">Coiled coil</keyword>